<name>A0A4S8RIW3_9HELO</name>
<protein>
    <recommendedName>
        <fullName evidence="2">SCP domain-containing protein</fullName>
    </recommendedName>
</protein>
<dbReference type="SUPFAM" id="SSF55797">
    <property type="entry name" value="PR-1-like"/>
    <property type="match status" value="1"/>
</dbReference>
<dbReference type="AlphaFoldDB" id="A0A4S8RIW3"/>
<feature type="domain" description="SCP" evidence="2">
    <location>
        <begin position="44"/>
        <end position="171"/>
    </location>
</feature>
<dbReference type="InterPro" id="IPR018244">
    <property type="entry name" value="Allrgn_V5/Tpx1_CS"/>
</dbReference>
<dbReference type="EMBL" id="PQXL01000022">
    <property type="protein sequence ID" value="THV54649.1"/>
    <property type="molecule type" value="Genomic_DNA"/>
</dbReference>
<reference evidence="3 4" key="1">
    <citation type="submission" date="2017-12" db="EMBL/GenBank/DDBJ databases">
        <title>Comparative genomics of Botrytis spp.</title>
        <authorList>
            <person name="Valero-Jimenez C.A."/>
            <person name="Tapia P."/>
            <person name="Veloso J."/>
            <person name="Silva-Moreno E."/>
            <person name="Staats M."/>
            <person name="Valdes J.H."/>
            <person name="Van Kan J.A.L."/>
        </authorList>
    </citation>
    <scope>NUCLEOTIDE SEQUENCE [LARGE SCALE GENOMIC DNA]</scope>
    <source>
        <strain evidence="3 4">MUCL435</strain>
    </source>
</reference>
<dbReference type="PROSITE" id="PS01009">
    <property type="entry name" value="CRISP_1"/>
    <property type="match status" value="1"/>
</dbReference>
<proteinExistence type="predicted"/>
<gene>
    <name evidence="3" type="ORF">BGAL_0022g00050</name>
</gene>
<evidence type="ECO:0000313" key="4">
    <source>
        <dbReference type="Proteomes" id="UP000308671"/>
    </source>
</evidence>
<organism evidence="3 4">
    <name type="scientific">Botrytis galanthina</name>
    <dbReference type="NCBI Taxonomy" id="278940"/>
    <lineage>
        <taxon>Eukaryota</taxon>
        <taxon>Fungi</taxon>
        <taxon>Dikarya</taxon>
        <taxon>Ascomycota</taxon>
        <taxon>Pezizomycotina</taxon>
        <taxon>Leotiomycetes</taxon>
        <taxon>Helotiales</taxon>
        <taxon>Sclerotiniaceae</taxon>
        <taxon>Botrytis</taxon>
    </lineage>
</organism>
<dbReference type="Pfam" id="PF00188">
    <property type="entry name" value="CAP"/>
    <property type="match status" value="1"/>
</dbReference>
<sequence length="241" mass="25738">MLIRKPISLLFLIPLATAKTTTVTTVTESAASQPTSTSYTSDSQFQSDMIAAHNFYRAEQNVSNLEWNDTSAKIAKDWSKGCEFKHSGGPTGENLAAGYPNATSSVDAWGLERLKYSYSSPGFSEDTGHFTQLVWSNTTSVGCARTNCAGENDTPGWYVVCEYWPAGNVVNGGKGDKEEFFRDNVKEQVKGEASDTVESGVTSAGSSIAGGSVVGWRGREGELRWGVLMGVVAVGAAGLMF</sequence>
<evidence type="ECO:0000313" key="3">
    <source>
        <dbReference type="EMBL" id="THV54649.1"/>
    </source>
</evidence>
<dbReference type="InterPro" id="IPR014044">
    <property type="entry name" value="CAP_dom"/>
</dbReference>
<evidence type="ECO:0000256" key="1">
    <source>
        <dbReference type="SAM" id="SignalP"/>
    </source>
</evidence>
<dbReference type="SMART" id="SM00198">
    <property type="entry name" value="SCP"/>
    <property type="match status" value="1"/>
</dbReference>
<dbReference type="PANTHER" id="PTHR10334">
    <property type="entry name" value="CYSTEINE-RICH SECRETORY PROTEIN-RELATED"/>
    <property type="match status" value="1"/>
</dbReference>
<feature type="signal peptide" evidence="1">
    <location>
        <begin position="1"/>
        <end position="18"/>
    </location>
</feature>
<dbReference type="Proteomes" id="UP000308671">
    <property type="component" value="Unassembled WGS sequence"/>
</dbReference>
<dbReference type="InterPro" id="IPR035940">
    <property type="entry name" value="CAP_sf"/>
</dbReference>
<keyword evidence="4" id="KW-1185">Reference proteome</keyword>
<dbReference type="InterPro" id="IPR001283">
    <property type="entry name" value="CRISP-related"/>
</dbReference>
<accession>A0A4S8RIW3</accession>
<dbReference type="GO" id="GO:0005576">
    <property type="term" value="C:extracellular region"/>
    <property type="evidence" value="ECO:0007669"/>
    <property type="project" value="InterPro"/>
</dbReference>
<evidence type="ECO:0000259" key="2">
    <source>
        <dbReference type="SMART" id="SM00198"/>
    </source>
</evidence>
<dbReference type="PRINTS" id="PR00837">
    <property type="entry name" value="V5TPXLIKE"/>
</dbReference>
<dbReference type="Gene3D" id="3.40.33.10">
    <property type="entry name" value="CAP"/>
    <property type="match status" value="1"/>
</dbReference>
<keyword evidence="1" id="KW-0732">Signal</keyword>
<comment type="caution">
    <text evidence="3">The sequence shown here is derived from an EMBL/GenBank/DDBJ whole genome shotgun (WGS) entry which is preliminary data.</text>
</comment>
<feature type="chain" id="PRO_5020555648" description="SCP domain-containing protein" evidence="1">
    <location>
        <begin position="19"/>
        <end position="241"/>
    </location>
</feature>
<dbReference type="OrthoDB" id="337038at2759"/>